<accession>A0A5C6ESH3</accession>
<comment type="caution">
    <text evidence="3">The sequence shown here is derived from an EMBL/GenBank/DDBJ whole genome shotgun (WGS) entry which is preliminary data.</text>
</comment>
<dbReference type="Pfam" id="PF24735">
    <property type="entry name" value="DUF7686"/>
    <property type="match status" value="1"/>
</dbReference>
<sequence>MSDIEKAHGESDFPKDEVFTDFAGRKRRFLLMQYPTPLGHAVRASEDIDGEDGYVFDAFSTTDPYQALGDLRRKIRKLLSVRHLIEEAGTLSLTHDRLRGRVESDGVVVDGRFLCFDQLVELIPSYEGFQFNLRFIDPSDEIE</sequence>
<name>A0A5C6ESH3_9BACT</name>
<dbReference type="OrthoDB" id="3078579at2"/>
<dbReference type="InterPro" id="IPR056130">
    <property type="entry name" value="DUF7713"/>
</dbReference>
<proteinExistence type="predicted"/>
<protein>
    <submittedName>
        <fullName evidence="3">Uncharacterized protein</fullName>
    </submittedName>
</protein>
<dbReference type="Proteomes" id="UP000318288">
    <property type="component" value="Unassembled WGS sequence"/>
</dbReference>
<dbReference type="AlphaFoldDB" id="A0A5C6ESH3"/>
<keyword evidence="4" id="KW-1185">Reference proteome</keyword>
<feature type="domain" description="DUF7686" evidence="1">
    <location>
        <begin position="12"/>
        <end position="80"/>
    </location>
</feature>
<evidence type="ECO:0000313" key="4">
    <source>
        <dbReference type="Proteomes" id="UP000318288"/>
    </source>
</evidence>
<feature type="domain" description="DUF7713" evidence="2">
    <location>
        <begin position="83"/>
        <end position="140"/>
    </location>
</feature>
<organism evidence="3 4">
    <name type="scientific">Rubripirellula tenax</name>
    <dbReference type="NCBI Taxonomy" id="2528015"/>
    <lineage>
        <taxon>Bacteria</taxon>
        <taxon>Pseudomonadati</taxon>
        <taxon>Planctomycetota</taxon>
        <taxon>Planctomycetia</taxon>
        <taxon>Pirellulales</taxon>
        <taxon>Pirellulaceae</taxon>
        <taxon>Rubripirellula</taxon>
    </lineage>
</organism>
<dbReference type="RefSeq" id="WP_146459264.1">
    <property type="nucleotide sequence ID" value="NZ_SJPW01000005.1"/>
</dbReference>
<evidence type="ECO:0000259" key="2">
    <source>
        <dbReference type="Pfam" id="PF24828"/>
    </source>
</evidence>
<evidence type="ECO:0000259" key="1">
    <source>
        <dbReference type="Pfam" id="PF24735"/>
    </source>
</evidence>
<evidence type="ECO:0000313" key="3">
    <source>
        <dbReference type="EMBL" id="TWU50536.1"/>
    </source>
</evidence>
<dbReference type="Pfam" id="PF24828">
    <property type="entry name" value="DUF7713"/>
    <property type="match status" value="1"/>
</dbReference>
<gene>
    <name evidence="3" type="ORF">Poly51_38280</name>
</gene>
<dbReference type="EMBL" id="SJPW01000005">
    <property type="protein sequence ID" value="TWU50536.1"/>
    <property type="molecule type" value="Genomic_DNA"/>
</dbReference>
<dbReference type="InterPro" id="IPR056103">
    <property type="entry name" value="DUF7686"/>
</dbReference>
<reference evidence="3 4" key="1">
    <citation type="submission" date="2019-02" db="EMBL/GenBank/DDBJ databases">
        <title>Deep-cultivation of Planctomycetes and their phenomic and genomic characterization uncovers novel biology.</title>
        <authorList>
            <person name="Wiegand S."/>
            <person name="Jogler M."/>
            <person name="Boedeker C."/>
            <person name="Pinto D."/>
            <person name="Vollmers J."/>
            <person name="Rivas-Marin E."/>
            <person name="Kohn T."/>
            <person name="Peeters S.H."/>
            <person name="Heuer A."/>
            <person name="Rast P."/>
            <person name="Oberbeckmann S."/>
            <person name="Bunk B."/>
            <person name="Jeske O."/>
            <person name="Meyerdierks A."/>
            <person name="Storesund J.E."/>
            <person name="Kallscheuer N."/>
            <person name="Luecker S."/>
            <person name="Lage O.M."/>
            <person name="Pohl T."/>
            <person name="Merkel B.J."/>
            <person name="Hornburger P."/>
            <person name="Mueller R.-W."/>
            <person name="Bruemmer F."/>
            <person name="Labrenz M."/>
            <person name="Spormann A.M."/>
            <person name="Op Den Camp H."/>
            <person name="Overmann J."/>
            <person name="Amann R."/>
            <person name="Jetten M.S.M."/>
            <person name="Mascher T."/>
            <person name="Medema M.H."/>
            <person name="Devos D.P."/>
            <person name="Kaster A.-K."/>
            <person name="Ovreas L."/>
            <person name="Rohde M."/>
            <person name="Galperin M.Y."/>
            <person name="Jogler C."/>
        </authorList>
    </citation>
    <scope>NUCLEOTIDE SEQUENCE [LARGE SCALE GENOMIC DNA]</scope>
    <source>
        <strain evidence="3 4">Poly51</strain>
    </source>
</reference>